<gene>
    <name evidence="2" type="ORF">GCM10007301_44140</name>
</gene>
<dbReference type="RefSeq" id="WP_244644594.1">
    <property type="nucleotide sequence ID" value="NZ_BMCT01000007.1"/>
</dbReference>
<protein>
    <submittedName>
        <fullName evidence="2">Uncharacterized protein</fullName>
    </submittedName>
</protein>
<name>A0A917FG88_9HYPH</name>
<dbReference type="EMBL" id="BMCT01000007">
    <property type="protein sequence ID" value="GGF79271.1"/>
    <property type="molecule type" value="Genomic_DNA"/>
</dbReference>
<reference evidence="2" key="2">
    <citation type="submission" date="2020-09" db="EMBL/GenBank/DDBJ databases">
        <authorList>
            <person name="Sun Q."/>
            <person name="Sedlacek I."/>
        </authorList>
    </citation>
    <scope>NUCLEOTIDE SEQUENCE</scope>
    <source>
        <strain evidence="2">CCM 7897</strain>
    </source>
</reference>
<feature type="chain" id="PRO_5037851471" evidence="1">
    <location>
        <begin position="35"/>
        <end position="108"/>
    </location>
</feature>
<evidence type="ECO:0000313" key="2">
    <source>
        <dbReference type="EMBL" id="GGF79271.1"/>
    </source>
</evidence>
<feature type="signal peptide" evidence="1">
    <location>
        <begin position="1"/>
        <end position="34"/>
    </location>
</feature>
<comment type="caution">
    <text evidence="2">The sequence shown here is derived from an EMBL/GenBank/DDBJ whole genome shotgun (WGS) entry which is preliminary data.</text>
</comment>
<sequence>MRKILRAACRKTFSKTLGPMAILAAVLVPAVAMALPNTTQMTCRQAATIVRAGGSAVLATSANTYDRYVISRAFCPADQINDPAWVPTRDNPRCFVGYTCYDPTRDLR</sequence>
<proteinExistence type="predicted"/>
<keyword evidence="1" id="KW-0732">Signal</keyword>
<evidence type="ECO:0000313" key="3">
    <source>
        <dbReference type="Proteomes" id="UP000606044"/>
    </source>
</evidence>
<accession>A0A917FG88</accession>
<dbReference type="Proteomes" id="UP000606044">
    <property type="component" value="Unassembled WGS sequence"/>
</dbReference>
<organism evidence="2 3">
    <name type="scientific">Azorhizobium oxalatiphilum</name>
    <dbReference type="NCBI Taxonomy" id="980631"/>
    <lineage>
        <taxon>Bacteria</taxon>
        <taxon>Pseudomonadati</taxon>
        <taxon>Pseudomonadota</taxon>
        <taxon>Alphaproteobacteria</taxon>
        <taxon>Hyphomicrobiales</taxon>
        <taxon>Xanthobacteraceae</taxon>
        <taxon>Azorhizobium</taxon>
    </lineage>
</organism>
<keyword evidence="3" id="KW-1185">Reference proteome</keyword>
<reference evidence="2" key="1">
    <citation type="journal article" date="2014" name="Int. J. Syst. Evol. Microbiol.">
        <title>Complete genome sequence of Corynebacterium casei LMG S-19264T (=DSM 44701T), isolated from a smear-ripened cheese.</title>
        <authorList>
            <consortium name="US DOE Joint Genome Institute (JGI-PGF)"/>
            <person name="Walter F."/>
            <person name="Albersmeier A."/>
            <person name="Kalinowski J."/>
            <person name="Ruckert C."/>
        </authorList>
    </citation>
    <scope>NUCLEOTIDE SEQUENCE</scope>
    <source>
        <strain evidence="2">CCM 7897</strain>
    </source>
</reference>
<evidence type="ECO:0000256" key="1">
    <source>
        <dbReference type="SAM" id="SignalP"/>
    </source>
</evidence>
<dbReference type="AlphaFoldDB" id="A0A917FG88"/>